<evidence type="ECO:0000256" key="3">
    <source>
        <dbReference type="ARBA" id="ARBA00022729"/>
    </source>
</evidence>
<feature type="repeat" description="TNFR-Cys" evidence="9">
    <location>
        <begin position="92"/>
        <end position="132"/>
    </location>
</feature>
<keyword evidence="8" id="KW-0325">Glycoprotein</keyword>
<comment type="caution">
    <text evidence="9">Lacks conserved residue(s) required for the propagation of feature annotation.</text>
</comment>
<evidence type="ECO:0000313" key="14">
    <source>
        <dbReference type="Proteomes" id="UP001162483"/>
    </source>
</evidence>
<comment type="caution">
    <text evidence="13">The sequence shown here is derived from an EMBL/GenBank/DDBJ whole genome shotgun (WGS) entry which is preliminary data.</text>
</comment>
<keyword evidence="10" id="KW-1133">Transmembrane helix</keyword>
<evidence type="ECO:0000256" key="2">
    <source>
        <dbReference type="ARBA" id="ARBA00022703"/>
    </source>
</evidence>
<name>A0ABN9C2Y1_9NEOB</name>
<feature type="disulfide bond" evidence="9">
    <location>
        <begin position="93"/>
        <end position="108"/>
    </location>
</feature>
<comment type="subcellular location">
    <subcellularLocation>
        <location evidence="1">Membrane</location>
    </subcellularLocation>
</comment>
<dbReference type="InterPro" id="IPR001368">
    <property type="entry name" value="TNFR/NGFR_Cys_rich_reg"/>
</dbReference>
<dbReference type="PANTHER" id="PTHR46330">
    <property type="entry name" value="TUMOR NECROSIS FACTOR RECEPTOR SUPERFAMILY MEMBER 10B"/>
    <property type="match status" value="1"/>
</dbReference>
<evidence type="ECO:0008006" key="15">
    <source>
        <dbReference type="Google" id="ProtNLM"/>
    </source>
</evidence>
<dbReference type="InterPro" id="IPR011029">
    <property type="entry name" value="DEATH-like_dom_sf"/>
</dbReference>
<dbReference type="SUPFAM" id="SSF57586">
    <property type="entry name" value="TNF receptor-like"/>
    <property type="match status" value="2"/>
</dbReference>
<feature type="disulfide bond" evidence="9">
    <location>
        <begin position="156"/>
        <end position="174"/>
    </location>
</feature>
<keyword evidence="6 9" id="KW-1015">Disulfide bond</keyword>
<keyword evidence="10" id="KW-0812">Transmembrane</keyword>
<evidence type="ECO:0000256" key="7">
    <source>
        <dbReference type="ARBA" id="ARBA00023170"/>
    </source>
</evidence>
<evidence type="ECO:0000259" key="12">
    <source>
        <dbReference type="PROSITE" id="PS50050"/>
    </source>
</evidence>
<reference evidence="13" key="1">
    <citation type="submission" date="2023-05" db="EMBL/GenBank/DDBJ databases">
        <authorList>
            <person name="Stuckert A."/>
        </authorList>
    </citation>
    <scope>NUCLEOTIDE SEQUENCE</scope>
</reference>
<feature type="disulfide bond" evidence="9">
    <location>
        <begin position="114"/>
        <end position="132"/>
    </location>
</feature>
<feature type="transmembrane region" description="Helical" evidence="10">
    <location>
        <begin position="186"/>
        <end position="208"/>
    </location>
</feature>
<evidence type="ECO:0000313" key="13">
    <source>
        <dbReference type="EMBL" id="CAI9554379.1"/>
    </source>
</evidence>
<dbReference type="SUPFAM" id="SSF47986">
    <property type="entry name" value="DEATH domain"/>
    <property type="match status" value="1"/>
</dbReference>
<keyword evidence="7" id="KW-0675">Receptor</keyword>
<evidence type="ECO:0000256" key="5">
    <source>
        <dbReference type="ARBA" id="ARBA00023136"/>
    </source>
</evidence>
<feature type="disulfide bond" evidence="9">
    <location>
        <begin position="134"/>
        <end position="149"/>
    </location>
</feature>
<protein>
    <recommendedName>
        <fullName evidence="15">Tumor necrosis factor receptor superfamily member 6</fullName>
    </recommendedName>
</protein>
<evidence type="ECO:0000256" key="1">
    <source>
        <dbReference type="ARBA" id="ARBA00004370"/>
    </source>
</evidence>
<feature type="domain" description="TNFR-Cys" evidence="12">
    <location>
        <begin position="92"/>
        <end position="132"/>
    </location>
</feature>
<dbReference type="SMART" id="SM00005">
    <property type="entry name" value="DEATH"/>
    <property type="match status" value="1"/>
</dbReference>
<evidence type="ECO:0000256" key="9">
    <source>
        <dbReference type="PROSITE-ProRule" id="PRU00206"/>
    </source>
</evidence>
<keyword evidence="14" id="KW-1185">Reference proteome</keyword>
<organism evidence="13 14">
    <name type="scientific">Staurois parvus</name>
    <dbReference type="NCBI Taxonomy" id="386267"/>
    <lineage>
        <taxon>Eukaryota</taxon>
        <taxon>Metazoa</taxon>
        <taxon>Chordata</taxon>
        <taxon>Craniata</taxon>
        <taxon>Vertebrata</taxon>
        <taxon>Euteleostomi</taxon>
        <taxon>Amphibia</taxon>
        <taxon>Batrachia</taxon>
        <taxon>Anura</taxon>
        <taxon>Neobatrachia</taxon>
        <taxon>Ranoidea</taxon>
        <taxon>Ranidae</taxon>
        <taxon>Staurois</taxon>
    </lineage>
</organism>
<evidence type="ECO:0000256" key="10">
    <source>
        <dbReference type="SAM" id="Phobius"/>
    </source>
</evidence>
<dbReference type="InterPro" id="IPR052491">
    <property type="entry name" value="TNFRSF10"/>
</dbReference>
<dbReference type="PROSITE" id="PS50017">
    <property type="entry name" value="DEATH_DOMAIN"/>
    <property type="match status" value="1"/>
</dbReference>
<dbReference type="Gene3D" id="1.10.533.10">
    <property type="entry name" value="Death Domain, Fas"/>
    <property type="match status" value="1"/>
</dbReference>
<gene>
    <name evidence="13" type="ORF">SPARVUS_LOCUS4204794</name>
</gene>
<feature type="domain" description="Death" evidence="11">
    <location>
        <begin position="280"/>
        <end position="348"/>
    </location>
</feature>
<feature type="repeat" description="TNFR-Cys" evidence="9">
    <location>
        <begin position="133"/>
        <end position="174"/>
    </location>
</feature>
<evidence type="ECO:0000256" key="4">
    <source>
        <dbReference type="ARBA" id="ARBA00022737"/>
    </source>
</evidence>
<dbReference type="Gene3D" id="2.10.50.10">
    <property type="entry name" value="Tumor Necrosis Factor Receptor, subunit A, domain 2"/>
    <property type="match status" value="2"/>
</dbReference>
<dbReference type="EMBL" id="CATNWA010007603">
    <property type="protein sequence ID" value="CAI9554379.1"/>
    <property type="molecule type" value="Genomic_DNA"/>
</dbReference>
<dbReference type="InterPro" id="IPR000488">
    <property type="entry name" value="Death_dom"/>
</dbReference>
<evidence type="ECO:0000259" key="11">
    <source>
        <dbReference type="PROSITE" id="PS50017"/>
    </source>
</evidence>
<dbReference type="SMART" id="SM00208">
    <property type="entry name" value="TNFR"/>
    <property type="match status" value="2"/>
</dbReference>
<dbReference type="PANTHER" id="PTHR46330:SF6">
    <property type="entry name" value="HEMATOPOIETIC DEATH RECEPTOR-RELATED"/>
    <property type="match status" value="1"/>
</dbReference>
<evidence type="ECO:0000256" key="8">
    <source>
        <dbReference type="ARBA" id="ARBA00023180"/>
    </source>
</evidence>
<proteinExistence type="predicted"/>
<feature type="transmembrane region" description="Helical" evidence="10">
    <location>
        <begin position="18"/>
        <end position="39"/>
    </location>
</feature>
<dbReference type="Pfam" id="PF00531">
    <property type="entry name" value="Death"/>
    <property type="match status" value="1"/>
</dbReference>
<dbReference type="Pfam" id="PF00020">
    <property type="entry name" value="TNFR_c6"/>
    <property type="match status" value="2"/>
</dbReference>
<dbReference type="Proteomes" id="UP001162483">
    <property type="component" value="Unassembled WGS sequence"/>
</dbReference>
<keyword evidence="5 10" id="KW-0472">Membrane</keyword>
<accession>A0ABN9C2Y1</accession>
<keyword evidence="4" id="KW-0677">Repeat</keyword>
<dbReference type="PROSITE" id="PS00652">
    <property type="entry name" value="TNFR_NGFR_1"/>
    <property type="match status" value="1"/>
</dbReference>
<feature type="domain" description="TNFR-Cys" evidence="12">
    <location>
        <begin position="133"/>
        <end position="174"/>
    </location>
</feature>
<sequence>MAPLGAPRRPVTPGLDPLALITGKFYFFCLLLTAVLSYTNGLPTRTERLISENDRYYSVEGQNGLIKCLLCPAGTYVAEHCTIPYTSGRCENCPEDTFSQYASGLPECLTCDICRDDQKETSSCIATKNTVCHCKKGTFCPPGQPCEICMPCTSRCPEDQVVKAPCNSTTDMHCSPPSSSTSTSDIVIACVVVSFIIIIIIIIVACVYQKKRSTDTGSKLFGKLTFHICCKENEDHNEAKGDLLQRDIILQFKEGIDRDTKEEIIPRLWPIIVRKVPIKEFSSLMHSLGLSQNEIESAKVDNPSNVNNQHSAMLQTWYQKGAFDINTLLKALRSLDMEKAAHDITDQLISEELYVPQIQQ</sequence>
<evidence type="ECO:0000256" key="6">
    <source>
        <dbReference type="ARBA" id="ARBA00023157"/>
    </source>
</evidence>
<keyword evidence="3" id="KW-0732">Signal</keyword>
<dbReference type="PROSITE" id="PS50050">
    <property type="entry name" value="TNFR_NGFR_2"/>
    <property type="match status" value="2"/>
</dbReference>
<feature type="disulfide bond" evidence="9">
    <location>
        <begin position="111"/>
        <end position="124"/>
    </location>
</feature>
<keyword evidence="2" id="KW-0053">Apoptosis</keyword>